<dbReference type="AlphaFoldDB" id="A0A0E9SB74"/>
<reference evidence="1" key="1">
    <citation type="submission" date="2014-11" db="EMBL/GenBank/DDBJ databases">
        <authorList>
            <person name="Amaro Gonzalez C."/>
        </authorList>
    </citation>
    <scope>NUCLEOTIDE SEQUENCE</scope>
</reference>
<dbReference type="EMBL" id="GBXM01070105">
    <property type="protein sequence ID" value="JAH38472.1"/>
    <property type="molecule type" value="Transcribed_RNA"/>
</dbReference>
<evidence type="ECO:0000313" key="1">
    <source>
        <dbReference type="EMBL" id="JAH38472.1"/>
    </source>
</evidence>
<accession>A0A0E9SB74</accession>
<proteinExistence type="predicted"/>
<reference evidence="1" key="2">
    <citation type="journal article" date="2015" name="Fish Shellfish Immunol.">
        <title>Early steps in the European eel (Anguilla anguilla)-Vibrio vulnificus interaction in the gills: Role of the RtxA13 toxin.</title>
        <authorList>
            <person name="Callol A."/>
            <person name="Pajuelo D."/>
            <person name="Ebbesson L."/>
            <person name="Teles M."/>
            <person name="MacKenzie S."/>
            <person name="Amaro C."/>
        </authorList>
    </citation>
    <scope>NUCLEOTIDE SEQUENCE</scope>
</reference>
<organism evidence="1">
    <name type="scientific">Anguilla anguilla</name>
    <name type="common">European freshwater eel</name>
    <name type="synonym">Muraena anguilla</name>
    <dbReference type="NCBI Taxonomy" id="7936"/>
    <lineage>
        <taxon>Eukaryota</taxon>
        <taxon>Metazoa</taxon>
        <taxon>Chordata</taxon>
        <taxon>Craniata</taxon>
        <taxon>Vertebrata</taxon>
        <taxon>Euteleostomi</taxon>
        <taxon>Actinopterygii</taxon>
        <taxon>Neopterygii</taxon>
        <taxon>Teleostei</taxon>
        <taxon>Anguilliformes</taxon>
        <taxon>Anguillidae</taxon>
        <taxon>Anguilla</taxon>
    </lineage>
</organism>
<protein>
    <submittedName>
        <fullName evidence="1">Uncharacterized protein</fullName>
    </submittedName>
</protein>
<sequence length="86" mass="9950">MIKCKSIKLQWNVFSERKLRVGADPNGYKSGRHSDIQGYRINNMTLEVLQLCSPAIMRTSSNYTHITILPGFEIVRFLSCHHKQNQ</sequence>
<name>A0A0E9SB74_ANGAN</name>